<accession>A0A556MWQ3</accession>
<protein>
    <submittedName>
        <fullName evidence="2">FeoB-associated Cys-rich membrane protein</fullName>
    </submittedName>
</protein>
<gene>
    <name evidence="2" type="ORF">FO440_09035</name>
</gene>
<sequence>MNIQAILVLIIFAGAVFYIGRLMYKNLFAKKSCGSNCKCGVDFSNIDPEKNFK</sequence>
<keyword evidence="3" id="KW-1185">Reference proteome</keyword>
<feature type="transmembrane region" description="Helical" evidence="1">
    <location>
        <begin position="6"/>
        <end position="24"/>
    </location>
</feature>
<dbReference type="RefSeq" id="WP_144247865.1">
    <property type="nucleotide sequence ID" value="NZ_VLPK01000001.1"/>
</dbReference>
<keyword evidence="1" id="KW-0812">Transmembrane</keyword>
<comment type="caution">
    <text evidence="2">The sequence shown here is derived from an EMBL/GenBank/DDBJ whole genome shotgun (WGS) entry which is preliminary data.</text>
</comment>
<organism evidence="2 3">
    <name type="scientific">Mucilaginibacter corticis</name>
    <dbReference type="NCBI Taxonomy" id="2597670"/>
    <lineage>
        <taxon>Bacteria</taxon>
        <taxon>Pseudomonadati</taxon>
        <taxon>Bacteroidota</taxon>
        <taxon>Sphingobacteriia</taxon>
        <taxon>Sphingobacteriales</taxon>
        <taxon>Sphingobacteriaceae</taxon>
        <taxon>Mucilaginibacter</taxon>
    </lineage>
</organism>
<proteinExistence type="predicted"/>
<keyword evidence="1" id="KW-0472">Membrane</keyword>
<dbReference type="Pfam" id="PF12669">
    <property type="entry name" value="FeoB_associated"/>
    <property type="match status" value="1"/>
</dbReference>
<keyword evidence="1" id="KW-1133">Transmembrane helix</keyword>
<dbReference type="OrthoDB" id="771982at2"/>
<dbReference type="AlphaFoldDB" id="A0A556MWQ3"/>
<evidence type="ECO:0000256" key="1">
    <source>
        <dbReference type="SAM" id="Phobius"/>
    </source>
</evidence>
<reference evidence="2 3" key="1">
    <citation type="submission" date="2019-07" db="EMBL/GenBank/DDBJ databases">
        <authorList>
            <person name="Huq M.A."/>
        </authorList>
    </citation>
    <scope>NUCLEOTIDE SEQUENCE [LARGE SCALE GENOMIC DNA]</scope>
    <source>
        <strain evidence="2 3">MAH-19</strain>
    </source>
</reference>
<name>A0A556MWQ3_9SPHI</name>
<evidence type="ECO:0000313" key="2">
    <source>
        <dbReference type="EMBL" id="TSJ44303.1"/>
    </source>
</evidence>
<dbReference type="EMBL" id="VLPK01000001">
    <property type="protein sequence ID" value="TSJ44303.1"/>
    <property type="molecule type" value="Genomic_DNA"/>
</dbReference>
<dbReference type="Proteomes" id="UP000318733">
    <property type="component" value="Unassembled WGS sequence"/>
</dbReference>
<evidence type="ECO:0000313" key="3">
    <source>
        <dbReference type="Proteomes" id="UP000318733"/>
    </source>
</evidence>